<dbReference type="PANTHER" id="PTHR43133:SF50">
    <property type="entry name" value="ECF RNA POLYMERASE SIGMA FACTOR SIGM"/>
    <property type="match status" value="1"/>
</dbReference>
<dbReference type="InterPro" id="IPR039425">
    <property type="entry name" value="RNA_pol_sigma-70-like"/>
</dbReference>
<protein>
    <submittedName>
        <fullName evidence="7">SigE family RNA polymerase sigma factor</fullName>
    </submittedName>
</protein>
<dbReference type="NCBIfam" id="TIGR02937">
    <property type="entry name" value="sigma70-ECF"/>
    <property type="match status" value="1"/>
</dbReference>
<comment type="similarity">
    <text evidence="1">Belongs to the sigma-70 factor family. ECF subfamily.</text>
</comment>
<evidence type="ECO:0000313" key="7">
    <source>
        <dbReference type="EMBL" id="MFC5495261.1"/>
    </source>
</evidence>
<evidence type="ECO:0000256" key="1">
    <source>
        <dbReference type="ARBA" id="ARBA00010641"/>
    </source>
</evidence>
<evidence type="ECO:0000256" key="2">
    <source>
        <dbReference type="ARBA" id="ARBA00023015"/>
    </source>
</evidence>
<dbReference type="PANTHER" id="PTHR43133">
    <property type="entry name" value="RNA POLYMERASE ECF-TYPE SIGMA FACTO"/>
    <property type="match status" value="1"/>
</dbReference>
<dbReference type="SUPFAM" id="SSF88659">
    <property type="entry name" value="Sigma3 and sigma4 domains of RNA polymerase sigma factors"/>
    <property type="match status" value="1"/>
</dbReference>
<dbReference type="Pfam" id="PF08281">
    <property type="entry name" value="Sigma70_r4_2"/>
    <property type="match status" value="1"/>
</dbReference>
<keyword evidence="2" id="KW-0805">Transcription regulation</keyword>
<dbReference type="InterPro" id="IPR013324">
    <property type="entry name" value="RNA_pol_sigma_r3/r4-like"/>
</dbReference>
<dbReference type="SUPFAM" id="SSF88946">
    <property type="entry name" value="Sigma2 domain of RNA polymerase sigma factors"/>
    <property type="match status" value="1"/>
</dbReference>
<dbReference type="Gene3D" id="1.10.1740.10">
    <property type="match status" value="1"/>
</dbReference>
<keyword evidence="8" id="KW-1185">Reference proteome</keyword>
<proteinExistence type="inferred from homology"/>
<evidence type="ECO:0000256" key="3">
    <source>
        <dbReference type="ARBA" id="ARBA00023082"/>
    </source>
</evidence>
<dbReference type="InterPro" id="IPR013325">
    <property type="entry name" value="RNA_pol_sigma_r2"/>
</dbReference>
<comment type="caution">
    <text evidence="7">The sequence shown here is derived from an EMBL/GenBank/DDBJ whole genome shotgun (WGS) entry which is preliminary data.</text>
</comment>
<evidence type="ECO:0000256" key="4">
    <source>
        <dbReference type="ARBA" id="ARBA00023125"/>
    </source>
</evidence>
<dbReference type="CDD" id="cd06171">
    <property type="entry name" value="Sigma70_r4"/>
    <property type="match status" value="1"/>
</dbReference>
<name>A0ABW0N4V2_9ACTN</name>
<keyword evidence="4" id="KW-0238">DNA-binding</keyword>
<evidence type="ECO:0000259" key="6">
    <source>
        <dbReference type="Pfam" id="PF08281"/>
    </source>
</evidence>
<accession>A0ABW0N4V2</accession>
<dbReference type="EMBL" id="JBHSMD010000006">
    <property type="protein sequence ID" value="MFC5495261.1"/>
    <property type="molecule type" value="Genomic_DNA"/>
</dbReference>
<dbReference type="RefSeq" id="WP_345173484.1">
    <property type="nucleotide sequence ID" value="NZ_BAABFQ010000005.1"/>
</dbReference>
<dbReference type="Proteomes" id="UP001595956">
    <property type="component" value="Unassembled WGS sequence"/>
</dbReference>
<evidence type="ECO:0000256" key="5">
    <source>
        <dbReference type="ARBA" id="ARBA00023163"/>
    </source>
</evidence>
<dbReference type="Gene3D" id="1.10.10.10">
    <property type="entry name" value="Winged helix-like DNA-binding domain superfamily/Winged helix DNA-binding domain"/>
    <property type="match status" value="1"/>
</dbReference>
<keyword evidence="3" id="KW-0731">Sigma factor</keyword>
<keyword evidence="5" id="KW-0804">Transcription</keyword>
<feature type="domain" description="RNA polymerase sigma factor 70 region 4 type 2" evidence="6">
    <location>
        <begin position="100"/>
        <end position="150"/>
    </location>
</feature>
<gene>
    <name evidence="7" type="ORF">ACFPKY_19270</name>
</gene>
<reference evidence="8" key="1">
    <citation type="journal article" date="2019" name="Int. J. Syst. Evol. Microbiol.">
        <title>The Global Catalogue of Microorganisms (GCM) 10K type strain sequencing project: providing services to taxonomists for standard genome sequencing and annotation.</title>
        <authorList>
            <consortium name="The Broad Institute Genomics Platform"/>
            <consortium name="The Broad Institute Genome Sequencing Center for Infectious Disease"/>
            <person name="Wu L."/>
            <person name="Ma J."/>
        </authorList>
    </citation>
    <scope>NUCLEOTIDE SEQUENCE [LARGE SCALE GENOMIC DNA]</scope>
    <source>
        <strain evidence="8">KACC 13778</strain>
    </source>
</reference>
<dbReference type="InterPro" id="IPR013249">
    <property type="entry name" value="RNA_pol_sigma70_r4_t2"/>
</dbReference>
<sequence length="171" mass="18999">MGRPSREDAFTAWVGDTQHQLYRKAYLLTGERESARDLVQQVLLSTYLAWRRVDHPTAYATTSLVRAFFKVAAHRRRELLSDDVIDVAAPHRAPDDTLTLLGALAELPPRMRATVMLRFWDDLSVRDTAGVLGCSEGTVKSTTSKALAHLRDRLGEEFTGLDATTATGATR</sequence>
<evidence type="ECO:0000313" key="8">
    <source>
        <dbReference type="Proteomes" id="UP001595956"/>
    </source>
</evidence>
<dbReference type="InterPro" id="IPR036388">
    <property type="entry name" value="WH-like_DNA-bd_sf"/>
</dbReference>
<dbReference type="InterPro" id="IPR014284">
    <property type="entry name" value="RNA_pol_sigma-70_dom"/>
</dbReference>
<organism evidence="7 8">
    <name type="scientific">Nocardioides caricicola</name>
    <dbReference type="NCBI Taxonomy" id="634770"/>
    <lineage>
        <taxon>Bacteria</taxon>
        <taxon>Bacillati</taxon>
        <taxon>Actinomycetota</taxon>
        <taxon>Actinomycetes</taxon>
        <taxon>Propionibacteriales</taxon>
        <taxon>Nocardioidaceae</taxon>
        <taxon>Nocardioides</taxon>
    </lineage>
</organism>